<accession>A0A3M7PSE2</accession>
<evidence type="ECO:0000313" key="2">
    <source>
        <dbReference type="EMBL" id="RNA02062.1"/>
    </source>
</evidence>
<reference evidence="2 3" key="1">
    <citation type="journal article" date="2018" name="Sci. Rep.">
        <title>Genomic signatures of local adaptation to the degree of environmental predictability in rotifers.</title>
        <authorList>
            <person name="Franch-Gras L."/>
            <person name="Hahn C."/>
            <person name="Garcia-Roger E.M."/>
            <person name="Carmona M.J."/>
            <person name="Serra M."/>
            <person name="Gomez A."/>
        </authorList>
    </citation>
    <scope>NUCLEOTIDE SEQUENCE [LARGE SCALE GENOMIC DNA]</scope>
    <source>
        <strain evidence="2">HYR1</strain>
    </source>
</reference>
<evidence type="ECO:0000313" key="3">
    <source>
        <dbReference type="Proteomes" id="UP000276133"/>
    </source>
</evidence>
<gene>
    <name evidence="2" type="ORF">BpHYR1_035770</name>
</gene>
<evidence type="ECO:0000256" key="1">
    <source>
        <dbReference type="SAM" id="MobiDB-lite"/>
    </source>
</evidence>
<comment type="caution">
    <text evidence="2">The sequence shown here is derived from an EMBL/GenBank/DDBJ whole genome shotgun (WGS) entry which is preliminary data.</text>
</comment>
<sequence length="45" mass="5077">MRLTIFCHVGRRPSLAGPNAAKIRRPLWRHTGGQKLGPRSWPAKT</sequence>
<protein>
    <submittedName>
        <fullName evidence="2">Uncharacterized protein</fullName>
    </submittedName>
</protein>
<dbReference type="AlphaFoldDB" id="A0A3M7PSE2"/>
<dbReference type="EMBL" id="REGN01009061">
    <property type="protein sequence ID" value="RNA02062.1"/>
    <property type="molecule type" value="Genomic_DNA"/>
</dbReference>
<dbReference type="Proteomes" id="UP000276133">
    <property type="component" value="Unassembled WGS sequence"/>
</dbReference>
<proteinExistence type="predicted"/>
<name>A0A3M7PSE2_BRAPC</name>
<keyword evidence="3" id="KW-1185">Reference proteome</keyword>
<feature type="region of interest" description="Disordered" evidence="1">
    <location>
        <begin position="15"/>
        <end position="45"/>
    </location>
</feature>
<organism evidence="2 3">
    <name type="scientific">Brachionus plicatilis</name>
    <name type="common">Marine rotifer</name>
    <name type="synonym">Brachionus muelleri</name>
    <dbReference type="NCBI Taxonomy" id="10195"/>
    <lineage>
        <taxon>Eukaryota</taxon>
        <taxon>Metazoa</taxon>
        <taxon>Spiralia</taxon>
        <taxon>Gnathifera</taxon>
        <taxon>Rotifera</taxon>
        <taxon>Eurotatoria</taxon>
        <taxon>Monogononta</taxon>
        <taxon>Pseudotrocha</taxon>
        <taxon>Ploima</taxon>
        <taxon>Brachionidae</taxon>
        <taxon>Brachionus</taxon>
    </lineage>
</organism>